<dbReference type="InterPro" id="IPR029526">
    <property type="entry name" value="PGBD"/>
</dbReference>
<feature type="compositionally biased region" description="Low complexity" evidence="1">
    <location>
        <begin position="18"/>
        <end position="45"/>
    </location>
</feature>
<keyword evidence="4" id="KW-1185">Reference proteome</keyword>
<dbReference type="Proteomes" id="UP000735302">
    <property type="component" value="Unassembled WGS sequence"/>
</dbReference>
<evidence type="ECO:0000259" key="2">
    <source>
        <dbReference type="Pfam" id="PF13843"/>
    </source>
</evidence>
<dbReference type="EMBL" id="BLXT01006391">
    <property type="protein sequence ID" value="GFO31293.1"/>
    <property type="molecule type" value="Genomic_DNA"/>
</dbReference>
<reference evidence="3 4" key="1">
    <citation type="journal article" date="2021" name="Elife">
        <title>Chloroplast acquisition without the gene transfer in kleptoplastic sea slugs, Plakobranchus ocellatus.</title>
        <authorList>
            <person name="Maeda T."/>
            <person name="Takahashi S."/>
            <person name="Yoshida T."/>
            <person name="Shimamura S."/>
            <person name="Takaki Y."/>
            <person name="Nagai Y."/>
            <person name="Toyoda A."/>
            <person name="Suzuki Y."/>
            <person name="Arimoto A."/>
            <person name="Ishii H."/>
            <person name="Satoh N."/>
            <person name="Nishiyama T."/>
            <person name="Hasebe M."/>
            <person name="Maruyama T."/>
            <person name="Minagawa J."/>
            <person name="Obokata J."/>
            <person name="Shigenobu S."/>
        </authorList>
    </citation>
    <scope>NUCLEOTIDE SEQUENCE [LARGE SCALE GENOMIC DNA]</scope>
</reference>
<feature type="region of interest" description="Disordered" evidence="1">
    <location>
        <begin position="18"/>
        <end position="55"/>
    </location>
</feature>
<evidence type="ECO:0000313" key="4">
    <source>
        <dbReference type="Proteomes" id="UP000735302"/>
    </source>
</evidence>
<organism evidence="3 4">
    <name type="scientific">Plakobranchus ocellatus</name>
    <dbReference type="NCBI Taxonomy" id="259542"/>
    <lineage>
        <taxon>Eukaryota</taxon>
        <taxon>Metazoa</taxon>
        <taxon>Spiralia</taxon>
        <taxon>Lophotrochozoa</taxon>
        <taxon>Mollusca</taxon>
        <taxon>Gastropoda</taxon>
        <taxon>Heterobranchia</taxon>
        <taxon>Euthyneura</taxon>
        <taxon>Panpulmonata</taxon>
        <taxon>Sacoglossa</taxon>
        <taxon>Placobranchoidea</taxon>
        <taxon>Plakobranchidae</taxon>
        <taxon>Plakobranchus</taxon>
    </lineage>
</organism>
<dbReference type="PANTHER" id="PTHR46599:SF3">
    <property type="entry name" value="PIGGYBAC TRANSPOSABLE ELEMENT-DERIVED PROTEIN 4"/>
    <property type="match status" value="1"/>
</dbReference>
<gene>
    <name evidence="3" type="ORF">PoB_005779800</name>
</gene>
<evidence type="ECO:0000256" key="1">
    <source>
        <dbReference type="SAM" id="MobiDB-lite"/>
    </source>
</evidence>
<proteinExistence type="predicted"/>
<accession>A0AAV4CI86</accession>
<name>A0AAV4CI86_9GAST</name>
<feature type="compositionally biased region" description="Acidic residues" evidence="1">
    <location>
        <begin position="46"/>
        <end position="55"/>
    </location>
</feature>
<comment type="caution">
    <text evidence="3">The sequence shown here is derived from an EMBL/GenBank/DDBJ whole genome shotgun (WGS) entry which is preliminary data.</text>
</comment>
<dbReference type="AlphaFoldDB" id="A0AAV4CI86"/>
<sequence length="200" mass="22652">MEIINLDDPSTLRRLIATATASSSTSSSTAPSPEPPFTSEFSTTSEDSDVENEEEEFVAVRSKHVMPVYRQPLHDDDIKQDDNHDEEEEAAVAWREGTTSSAVLDFTGRSGFQVQMEGETPLDYLRLMVNDEMVESLVAETNRYATQTLATRQLSPKSRFHQWVETSVNEMWAFFGLIVAMGLIVIENLDEYWSIDQVYK</sequence>
<feature type="domain" description="PiggyBac transposable element-derived protein" evidence="2">
    <location>
        <begin position="120"/>
        <end position="196"/>
    </location>
</feature>
<dbReference type="PANTHER" id="PTHR46599">
    <property type="entry name" value="PIGGYBAC TRANSPOSABLE ELEMENT-DERIVED PROTEIN 4"/>
    <property type="match status" value="1"/>
</dbReference>
<evidence type="ECO:0000313" key="3">
    <source>
        <dbReference type="EMBL" id="GFO31293.1"/>
    </source>
</evidence>
<protein>
    <submittedName>
        <fullName evidence="3">PiggyBac transposable element-derived protein 4</fullName>
    </submittedName>
</protein>
<dbReference type="Pfam" id="PF13843">
    <property type="entry name" value="DDE_Tnp_1_7"/>
    <property type="match status" value="1"/>
</dbReference>